<dbReference type="EMBL" id="UYRR01037763">
    <property type="protein sequence ID" value="VDK71427.1"/>
    <property type="molecule type" value="Genomic_DNA"/>
</dbReference>
<proteinExistence type="predicted"/>
<dbReference type="WBParaSite" id="ASIM_0002031501-mRNA-1">
    <property type="protein sequence ID" value="ASIM_0002031501-mRNA-1"/>
    <property type="gene ID" value="ASIM_0002031501"/>
</dbReference>
<reference evidence="5" key="1">
    <citation type="submission" date="2017-02" db="UniProtKB">
        <authorList>
            <consortium name="WormBaseParasite"/>
        </authorList>
    </citation>
    <scope>IDENTIFICATION</scope>
</reference>
<dbReference type="InterPro" id="IPR022559">
    <property type="entry name" value="SUP-1-like"/>
</dbReference>
<protein>
    <submittedName>
        <fullName evidence="5">Agouti domain-containing protein</fullName>
    </submittedName>
</protein>
<keyword evidence="2" id="KW-0732">Signal</keyword>
<dbReference type="OrthoDB" id="5774124at2759"/>
<keyword evidence="4" id="KW-1185">Reference proteome</keyword>
<evidence type="ECO:0000313" key="5">
    <source>
        <dbReference type="WBParaSite" id="ASIM_0002031501-mRNA-1"/>
    </source>
</evidence>
<evidence type="ECO:0000313" key="3">
    <source>
        <dbReference type="EMBL" id="VDK71427.1"/>
    </source>
</evidence>
<dbReference type="Pfam" id="PF10853">
    <property type="entry name" value="DUF2650"/>
    <property type="match status" value="1"/>
</dbReference>
<evidence type="ECO:0000313" key="4">
    <source>
        <dbReference type="Proteomes" id="UP000267096"/>
    </source>
</evidence>
<feature type="signal peptide" evidence="2">
    <location>
        <begin position="1"/>
        <end position="21"/>
    </location>
</feature>
<feature type="chain" id="PRO_5043121486" evidence="2">
    <location>
        <begin position="22"/>
        <end position="105"/>
    </location>
</feature>
<dbReference type="Proteomes" id="UP000267096">
    <property type="component" value="Unassembled WGS sequence"/>
</dbReference>
<dbReference type="AlphaFoldDB" id="A0A0M3KH51"/>
<accession>A0A0M3KH51</accession>
<gene>
    <name evidence="3" type="ORF">ASIM_LOCUS19698</name>
</gene>
<sequence>MRNHIRILGFLLITIEFVVFAEQLVDEDEEIEKYRRISSRLKEQLAEKARQTVVDFEQVIKAEESARECLGMICKTNNIFIYYQCCQGTPGECCWHMRYWLTLVH</sequence>
<evidence type="ECO:0000256" key="1">
    <source>
        <dbReference type="SAM" id="Coils"/>
    </source>
</evidence>
<keyword evidence="1" id="KW-0175">Coiled coil</keyword>
<feature type="coiled-coil region" evidence="1">
    <location>
        <begin position="24"/>
        <end position="51"/>
    </location>
</feature>
<reference evidence="3 4" key="2">
    <citation type="submission" date="2018-11" db="EMBL/GenBank/DDBJ databases">
        <authorList>
            <consortium name="Pathogen Informatics"/>
        </authorList>
    </citation>
    <scope>NUCLEOTIDE SEQUENCE [LARGE SCALE GENOMIC DNA]</scope>
</reference>
<organism evidence="5">
    <name type="scientific">Anisakis simplex</name>
    <name type="common">Herring worm</name>
    <dbReference type="NCBI Taxonomy" id="6269"/>
    <lineage>
        <taxon>Eukaryota</taxon>
        <taxon>Metazoa</taxon>
        <taxon>Ecdysozoa</taxon>
        <taxon>Nematoda</taxon>
        <taxon>Chromadorea</taxon>
        <taxon>Rhabditida</taxon>
        <taxon>Spirurina</taxon>
        <taxon>Ascaridomorpha</taxon>
        <taxon>Ascaridoidea</taxon>
        <taxon>Anisakidae</taxon>
        <taxon>Anisakis</taxon>
        <taxon>Anisakis simplex complex</taxon>
    </lineage>
</organism>
<evidence type="ECO:0000256" key="2">
    <source>
        <dbReference type="SAM" id="SignalP"/>
    </source>
</evidence>
<name>A0A0M3KH51_ANISI</name>